<dbReference type="InterPro" id="IPR045851">
    <property type="entry name" value="AMP-bd_C_sf"/>
</dbReference>
<accession>A0AAD8UVW3</accession>
<proteinExistence type="predicted"/>
<dbReference type="RefSeq" id="XP_060407381.1">
    <property type="nucleotide sequence ID" value="XM_060564378.1"/>
</dbReference>
<dbReference type="SUPFAM" id="SSF56801">
    <property type="entry name" value="Acetyl-CoA synthetase-like"/>
    <property type="match status" value="1"/>
</dbReference>
<sequence length="506" mass="56214">MTPGSYALHNSFDLPRMEHPLHSWCPPLILQTVEAYHKGLNDLRSTPFNHFVDYLEDADTEASGSAWKAGLDEFSGSSTPVLPHATYSPRATDMTALAIVIKARHANSRQTAFGITLQARKRRHTTSCCKHNTFSLHAKIQPDTPAADTFDASFTYAELDHIFSLLAHRLRLMGVKTGHTVPFYFRNTSSAAYGKAIGLSPGSYVLQFAAYTFSISIQDVFTTLAHSSYVYLISDSDRVNDLAEAIDRVQANFAGITPTVASMLSPVDVPTLRSIVLTGEPIPKSIFETWHAEVDLYHFYGPAECSIYCYSSHWLLVHRAKTTSVLSRIGRPLQGRNWVVERHDHDKLVPIGRTGELVVKGPTGQQGLPQRRQEDKGRLHQEPSLGPDQDQGQHHTQDRMYKTGDVFLQNTDSSFDLVGRKDNQVKFRGQRVEFNEISSALLDRPEVKHAAVVVPKTGLCAKRLVTVACCLHAEGEVETRVKAGDDTMAMSPDMFGARTLVLQKVL</sequence>
<dbReference type="GO" id="GO:0005737">
    <property type="term" value="C:cytoplasm"/>
    <property type="evidence" value="ECO:0007669"/>
    <property type="project" value="TreeGrafter"/>
</dbReference>
<dbReference type="EMBL" id="JAHLJV010000155">
    <property type="protein sequence ID" value="KAK1566177.1"/>
    <property type="molecule type" value="Genomic_DNA"/>
</dbReference>
<dbReference type="Proteomes" id="UP001230504">
    <property type="component" value="Unassembled WGS sequence"/>
</dbReference>
<feature type="region of interest" description="Disordered" evidence="3">
    <location>
        <begin position="353"/>
        <end position="397"/>
    </location>
</feature>
<keyword evidence="2" id="KW-0597">Phosphoprotein</keyword>
<evidence type="ECO:0000259" key="4">
    <source>
        <dbReference type="Pfam" id="PF00501"/>
    </source>
</evidence>
<dbReference type="Pfam" id="PF00501">
    <property type="entry name" value="AMP-binding"/>
    <property type="match status" value="1"/>
</dbReference>
<dbReference type="GO" id="GO:0031177">
    <property type="term" value="F:phosphopantetheine binding"/>
    <property type="evidence" value="ECO:0007669"/>
    <property type="project" value="TreeGrafter"/>
</dbReference>
<feature type="domain" description="AMP-dependent synthetase/ligase" evidence="4">
    <location>
        <begin position="194"/>
        <end position="363"/>
    </location>
</feature>
<reference evidence="5" key="1">
    <citation type="submission" date="2021-06" db="EMBL/GenBank/DDBJ databases">
        <title>Comparative genomics, transcriptomics and evolutionary studies reveal genomic signatures of adaptation to plant cell wall in hemibiotrophic fungi.</title>
        <authorList>
            <consortium name="DOE Joint Genome Institute"/>
            <person name="Baroncelli R."/>
            <person name="Diaz J.F."/>
            <person name="Benocci T."/>
            <person name="Peng M."/>
            <person name="Battaglia E."/>
            <person name="Haridas S."/>
            <person name="Andreopoulos W."/>
            <person name="Labutti K."/>
            <person name="Pangilinan J."/>
            <person name="Floch G.L."/>
            <person name="Makela M.R."/>
            <person name="Henrissat B."/>
            <person name="Grigoriev I.V."/>
            <person name="Crouch J.A."/>
            <person name="De Vries R.P."/>
            <person name="Sukno S.A."/>
            <person name="Thon M.R."/>
        </authorList>
    </citation>
    <scope>NUCLEOTIDE SEQUENCE</scope>
    <source>
        <strain evidence="5">CBS 125086</strain>
    </source>
</reference>
<evidence type="ECO:0000256" key="3">
    <source>
        <dbReference type="SAM" id="MobiDB-lite"/>
    </source>
</evidence>
<dbReference type="PANTHER" id="PTHR45527:SF1">
    <property type="entry name" value="FATTY ACID SYNTHASE"/>
    <property type="match status" value="1"/>
</dbReference>
<keyword evidence="1" id="KW-0596">Phosphopantetheine</keyword>
<dbReference type="PANTHER" id="PTHR45527">
    <property type="entry name" value="NONRIBOSOMAL PEPTIDE SYNTHETASE"/>
    <property type="match status" value="1"/>
</dbReference>
<evidence type="ECO:0000313" key="6">
    <source>
        <dbReference type="Proteomes" id="UP001230504"/>
    </source>
</evidence>
<dbReference type="InterPro" id="IPR042099">
    <property type="entry name" value="ANL_N_sf"/>
</dbReference>
<dbReference type="AlphaFoldDB" id="A0AAD8UVW3"/>
<dbReference type="Gene3D" id="3.40.50.12780">
    <property type="entry name" value="N-terminal domain of ligase-like"/>
    <property type="match status" value="2"/>
</dbReference>
<evidence type="ECO:0000313" key="5">
    <source>
        <dbReference type="EMBL" id="KAK1566177.1"/>
    </source>
</evidence>
<keyword evidence="6" id="KW-1185">Reference proteome</keyword>
<dbReference type="GO" id="GO:0043041">
    <property type="term" value="P:amino acid activation for nonribosomal peptide biosynthetic process"/>
    <property type="evidence" value="ECO:0007669"/>
    <property type="project" value="TreeGrafter"/>
</dbReference>
<evidence type="ECO:0000256" key="1">
    <source>
        <dbReference type="ARBA" id="ARBA00022450"/>
    </source>
</evidence>
<evidence type="ECO:0000256" key="2">
    <source>
        <dbReference type="ARBA" id="ARBA00022553"/>
    </source>
</evidence>
<dbReference type="Gene3D" id="3.30.300.30">
    <property type="match status" value="1"/>
</dbReference>
<name>A0AAD8UVW3_9PEZI</name>
<feature type="compositionally biased region" description="Basic and acidic residues" evidence="3">
    <location>
        <begin position="371"/>
        <end position="381"/>
    </location>
</feature>
<protein>
    <recommendedName>
        <fullName evidence="4">AMP-dependent synthetase/ligase domain-containing protein</fullName>
    </recommendedName>
</protein>
<comment type="caution">
    <text evidence="5">The sequence shown here is derived from an EMBL/GenBank/DDBJ whole genome shotgun (WGS) entry which is preliminary data.</text>
</comment>
<organism evidence="5 6">
    <name type="scientific">Colletotrichum navitas</name>
    <dbReference type="NCBI Taxonomy" id="681940"/>
    <lineage>
        <taxon>Eukaryota</taxon>
        <taxon>Fungi</taxon>
        <taxon>Dikarya</taxon>
        <taxon>Ascomycota</taxon>
        <taxon>Pezizomycotina</taxon>
        <taxon>Sordariomycetes</taxon>
        <taxon>Hypocreomycetidae</taxon>
        <taxon>Glomerellales</taxon>
        <taxon>Glomerellaceae</taxon>
        <taxon>Colletotrichum</taxon>
        <taxon>Colletotrichum graminicola species complex</taxon>
    </lineage>
</organism>
<dbReference type="GeneID" id="85448618"/>
<dbReference type="InterPro" id="IPR000873">
    <property type="entry name" value="AMP-dep_synth/lig_dom"/>
</dbReference>
<dbReference type="GO" id="GO:0044550">
    <property type="term" value="P:secondary metabolite biosynthetic process"/>
    <property type="evidence" value="ECO:0007669"/>
    <property type="project" value="TreeGrafter"/>
</dbReference>
<gene>
    <name evidence="5" type="ORF">LY79DRAFT_674914</name>
</gene>